<evidence type="ECO:0000313" key="2">
    <source>
        <dbReference type="EMBL" id="TRY84117.1"/>
    </source>
</evidence>
<reference evidence="2 3" key="1">
    <citation type="journal article" date="2019" name="Sci. Data">
        <title>Hybrid genome assembly and annotation of Danionella translucida.</title>
        <authorList>
            <person name="Kadobianskyi M."/>
            <person name="Schulze L."/>
            <person name="Schuelke M."/>
            <person name="Judkewitz B."/>
        </authorList>
    </citation>
    <scope>NUCLEOTIDE SEQUENCE [LARGE SCALE GENOMIC DNA]</scope>
    <source>
        <strain evidence="2 3">Bolton</strain>
    </source>
</reference>
<feature type="region of interest" description="Disordered" evidence="1">
    <location>
        <begin position="264"/>
        <end position="286"/>
    </location>
</feature>
<protein>
    <submittedName>
        <fullName evidence="2">Uncharacterized protein</fullName>
    </submittedName>
</protein>
<accession>A0A553Q2J4</accession>
<gene>
    <name evidence="2" type="ORF">DNTS_032957</name>
</gene>
<feature type="non-terminal residue" evidence="2">
    <location>
        <position position="1"/>
    </location>
</feature>
<feature type="non-terminal residue" evidence="2">
    <location>
        <position position="286"/>
    </location>
</feature>
<organism evidence="2 3">
    <name type="scientific">Danionella cerebrum</name>
    <dbReference type="NCBI Taxonomy" id="2873325"/>
    <lineage>
        <taxon>Eukaryota</taxon>
        <taxon>Metazoa</taxon>
        <taxon>Chordata</taxon>
        <taxon>Craniata</taxon>
        <taxon>Vertebrata</taxon>
        <taxon>Euteleostomi</taxon>
        <taxon>Actinopterygii</taxon>
        <taxon>Neopterygii</taxon>
        <taxon>Teleostei</taxon>
        <taxon>Ostariophysi</taxon>
        <taxon>Cypriniformes</taxon>
        <taxon>Danionidae</taxon>
        <taxon>Danioninae</taxon>
        <taxon>Danionella</taxon>
    </lineage>
</organism>
<dbReference type="EMBL" id="SRMA01026434">
    <property type="protein sequence ID" value="TRY84117.1"/>
    <property type="molecule type" value="Genomic_DNA"/>
</dbReference>
<comment type="caution">
    <text evidence="2">The sequence shown here is derived from an EMBL/GenBank/DDBJ whole genome shotgun (WGS) entry which is preliminary data.</text>
</comment>
<evidence type="ECO:0000313" key="3">
    <source>
        <dbReference type="Proteomes" id="UP000316079"/>
    </source>
</evidence>
<keyword evidence="3" id="KW-1185">Reference proteome</keyword>
<proteinExistence type="predicted"/>
<sequence length="286" mass="31899">FSYFPRLRQLLCFDYWSVFSEPTVFLQPLAQSKYLDFHVISQASIFSAWLDTGRLKIFFLISGSSYTSSSKTWTPKHGRQQQQREMEEVSEALEYPAVEDDLASYPGLTKVGVGSAVLRLLECVLGTYSFPAASCTEQRQQQQREMEEVSEALEYPAVEDDLASASLTSMWSVSSSSSPSDDGQKTSVSFFFFLDSADEAISSESPISQTSTSFPADKTSVLLAALHRRMLVFSKSSAAVLRLLECVLGTYSFPAASCTEQRQQQQREMEEVSEALEYPSVEDDLA</sequence>
<dbReference type="AlphaFoldDB" id="A0A553Q2J4"/>
<evidence type="ECO:0000256" key="1">
    <source>
        <dbReference type="SAM" id="MobiDB-lite"/>
    </source>
</evidence>
<dbReference type="Proteomes" id="UP000316079">
    <property type="component" value="Unassembled WGS sequence"/>
</dbReference>
<name>A0A553Q2J4_9TELE</name>